<dbReference type="KEGG" id="zma:103650508"/>
<dbReference type="IntAct" id="A0A1D6MWR7">
    <property type="interactions" value="1"/>
</dbReference>
<reference evidence="4" key="3">
    <citation type="submission" date="2021-05" db="UniProtKB">
        <authorList>
            <consortium name="EnsemblPlants"/>
        </authorList>
    </citation>
    <scope>IDENTIFICATION</scope>
    <source>
        <strain evidence="4">cv. B73</strain>
    </source>
</reference>
<dbReference type="RefSeq" id="XP_008674312.1">
    <property type="nucleotide sequence ID" value="XM_008676090.4"/>
</dbReference>
<accession>A0A1D6MWR7</accession>
<dbReference type="EnsemblPlants" id="Zm00001eb136260_T002">
    <property type="protein sequence ID" value="Zm00001eb136260_P002"/>
    <property type="gene ID" value="Zm00001eb136260"/>
</dbReference>
<dbReference type="PANTHER" id="PTHR46934:SF9">
    <property type="entry name" value="MYB_SANT-LIKE DOMAIN-CONTAINING PROTEIN"/>
    <property type="match status" value="1"/>
</dbReference>
<dbReference type="Gramene" id="Zm00001eb136260_T002">
    <property type="protein sequence ID" value="Zm00001eb136260_P002"/>
    <property type="gene ID" value="Zm00001eb136260"/>
</dbReference>
<gene>
    <name evidence="4" type="primary">LOC103650508</name>
    <name evidence="3" type="ORF">ZEAMMB73_Zm00001d041522</name>
</gene>
<feature type="compositionally biased region" description="Polar residues" evidence="1">
    <location>
        <begin position="162"/>
        <end position="176"/>
    </location>
</feature>
<dbReference type="Proteomes" id="UP000007305">
    <property type="component" value="Chromosome 3"/>
</dbReference>
<evidence type="ECO:0000256" key="1">
    <source>
        <dbReference type="SAM" id="MobiDB-lite"/>
    </source>
</evidence>
<feature type="region of interest" description="Disordered" evidence="1">
    <location>
        <begin position="200"/>
        <end position="219"/>
    </location>
</feature>
<evidence type="ECO:0000313" key="3">
    <source>
        <dbReference type="EMBL" id="ONM33200.1"/>
    </source>
</evidence>
<dbReference type="ExpressionAtlas" id="A0A1D6MWR7">
    <property type="expression patterns" value="baseline and differential"/>
</dbReference>
<reference evidence="3 5" key="1">
    <citation type="submission" date="2015-12" db="EMBL/GenBank/DDBJ databases">
        <title>Update maize B73 reference genome by single molecule sequencing technologies.</title>
        <authorList>
            <consortium name="Maize Genome Sequencing Project"/>
            <person name="Ware D."/>
        </authorList>
    </citation>
    <scope>NUCLEOTIDE SEQUENCE [LARGE SCALE GENOMIC DNA]</scope>
    <source>
        <strain evidence="5">cv. B73</strain>
        <tissue evidence="3">Seedling</tissue>
    </source>
</reference>
<sequence>MPTSRGTRAIWCYTYEKGLVDILKEHADIPMYKAQNGWTTEGWVNITKQFNETFPLAYFTKQQIQNKEKELKGNYKIIQDVLKINGVSWNKSLGMIIAEPKIWHEVIKGNAKVSKFKKKPFLLYEYMSSLYAGSTTDGDLNLTSTEPPNKRAGPLTKRSHSKQSTQNTVVVPDSNGINFAGNGTNPFPQIMGLEMKSAPSNLNQEEQEDASGKKRKQTQTTAKLVELLEFRKNHIEKSMKEKKEKEDDYCVEKCIDVVDSMKDLTDEQKADANELFQSEMNRRIFMKTKNLNVRLIWLKKKISQNQ</sequence>
<feature type="domain" description="Myb/SANT-like" evidence="2">
    <location>
        <begin position="11"/>
        <end position="105"/>
    </location>
</feature>
<keyword evidence="5" id="KW-1185">Reference proteome</keyword>
<reference evidence="4" key="2">
    <citation type="submission" date="2019-07" db="EMBL/GenBank/DDBJ databases">
        <authorList>
            <person name="Seetharam A."/>
            <person name="Woodhouse M."/>
            <person name="Cannon E."/>
        </authorList>
    </citation>
    <scope>NUCLEOTIDE SEQUENCE [LARGE SCALE GENOMIC DNA]</scope>
    <source>
        <strain evidence="4">cv. B73</strain>
    </source>
</reference>
<proteinExistence type="evidence at protein level"/>
<dbReference type="OrthoDB" id="694532at2759"/>
<dbReference type="Pfam" id="PF12776">
    <property type="entry name" value="Myb_DNA-bind_3"/>
    <property type="match status" value="1"/>
</dbReference>
<dbReference type="RefSeq" id="XP_008674311.1">
    <property type="nucleotide sequence ID" value="XM_008676089.4"/>
</dbReference>
<dbReference type="InterPro" id="IPR024752">
    <property type="entry name" value="Myb/SANT-like_dom"/>
</dbReference>
<name>A0A1D6MWR7_MAIZE</name>
<evidence type="ECO:0000313" key="5">
    <source>
        <dbReference type="Proteomes" id="UP000007305"/>
    </source>
</evidence>
<dbReference type="Gramene" id="Zm00001eb136260_T001">
    <property type="protein sequence ID" value="Zm00001eb136260_P001"/>
    <property type="gene ID" value="Zm00001eb136260"/>
</dbReference>
<dbReference type="AlphaFoldDB" id="A0A1D6MWR7"/>
<dbReference type="GeneID" id="103650508"/>
<dbReference type="OMA" id="TNPFPQI"/>
<feature type="region of interest" description="Disordered" evidence="1">
    <location>
        <begin position="138"/>
        <end position="176"/>
    </location>
</feature>
<keyword evidence="6" id="KW-1267">Proteomics identification</keyword>
<protein>
    <recommendedName>
        <fullName evidence="2">Myb/SANT-like domain-containing protein</fullName>
    </recommendedName>
</protein>
<dbReference type="EnsemblPlants" id="Zm00001eb136260_T001">
    <property type="protein sequence ID" value="Zm00001eb136260_P001"/>
    <property type="gene ID" value="Zm00001eb136260"/>
</dbReference>
<organism evidence="3">
    <name type="scientific">Zea mays</name>
    <name type="common">Maize</name>
    <dbReference type="NCBI Taxonomy" id="4577"/>
    <lineage>
        <taxon>Eukaryota</taxon>
        <taxon>Viridiplantae</taxon>
        <taxon>Streptophyta</taxon>
        <taxon>Embryophyta</taxon>
        <taxon>Tracheophyta</taxon>
        <taxon>Spermatophyta</taxon>
        <taxon>Magnoliopsida</taxon>
        <taxon>Liliopsida</taxon>
        <taxon>Poales</taxon>
        <taxon>Poaceae</taxon>
        <taxon>PACMAD clade</taxon>
        <taxon>Panicoideae</taxon>
        <taxon>Andropogonodae</taxon>
        <taxon>Andropogoneae</taxon>
        <taxon>Tripsacinae</taxon>
        <taxon>Zea</taxon>
    </lineage>
</organism>
<evidence type="ECO:0000259" key="2">
    <source>
        <dbReference type="Pfam" id="PF12776"/>
    </source>
</evidence>
<dbReference type="PANTHER" id="PTHR46934">
    <property type="entry name" value="MYB_DNA-BIND_3 DOMAIN-CONTAINING PROTEIN-RELATED"/>
    <property type="match status" value="1"/>
</dbReference>
<dbReference type="EMBL" id="CM007649">
    <property type="protein sequence ID" value="ONM33200.1"/>
    <property type="molecule type" value="Genomic_DNA"/>
</dbReference>
<evidence type="ECO:0007829" key="6">
    <source>
        <dbReference type="PeptideAtlas" id="A0A1D6MWR7"/>
    </source>
</evidence>
<evidence type="ECO:0000313" key="4">
    <source>
        <dbReference type="EnsemblPlants" id="Zm00001eb136260_P001"/>
    </source>
</evidence>
<feature type="compositionally biased region" description="Polar residues" evidence="1">
    <location>
        <begin position="138"/>
        <end position="147"/>
    </location>
</feature>